<evidence type="ECO:0000256" key="7">
    <source>
        <dbReference type="ARBA" id="ARBA00023295"/>
    </source>
</evidence>
<dbReference type="Pfam" id="PF01120">
    <property type="entry name" value="Alpha_L_fucos"/>
    <property type="match status" value="1"/>
</dbReference>
<reference evidence="9" key="2">
    <citation type="journal article" date="2023" name="Infect Dis Poverty">
        <title>Chromosome-scale genome of the human blood fluke Schistosoma mekongi and its implications for public health.</title>
        <authorList>
            <person name="Zhou M."/>
            <person name="Xu L."/>
            <person name="Xu D."/>
            <person name="Chen W."/>
            <person name="Khan J."/>
            <person name="Hu Y."/>
            <person name="Huang H."/>
            <person name="Wei H."/>
            <person name="Zhang Y."/>
            <person name="Chusongsang P."/>
            <person name="Tanasarnprasert K."/>
            <person name="Hu X."/>
            <person name="Limpanont Y."/>
            <person name="Lv Z."/>
        </authorList>
    </citation>
    <scope>NUCLEOTIDE SEQUENCE</scope>
    <source>
        <strain evidence="9">LV_2022a</strain>
    </source>
</reference>
<name>A0AAE1ZKC8_SCHME</name>
<comment type="similarity">
    <text evidence="2">Belongs to the glycosyl hydrolase 29 family.</text>
</comment>
<evidence type="ECO:0000313" key="9">
    <source>
        <dbReference type="EMBL" id="KAK4474974.1"/>
    </source>
</evidence>
<gene>
    <name evidence="9" type="ORF">MN116_002076</name>
</gene>
<comment type="caution">
    <text evidence="9">The sequence shown here is derived from an EMBL/GenBank/DDBJ whole genome shotgun (WGS) entry which is preliminary data.</text>
</comment>
<dbReference type="InterPro" id="IPR057739">
    <property type="entry name" value="Glyco_hydro_29_N"/>
</dbReference>
<dbReference type="EC" id="3.2.1.51" evidence="3"/>
<evidence type="ECO:0000313" key="10">
    <source>
        <dbReference type="Proteomes" id="UP001292079"/>
    </source>
</evidence>
<keyword evidence="6" id="KW-0325">Glycoprotein</keyword>
<keyword evidence="7" id="KW-0326">Glycosidase</keyword>
<reference evidence="9" key="1">
    <citation type="submission" date="2022-04" db="EMBL/GenBank/DDBJ databases">
        <authorList>
            <person name="Xu L."/>
            <person name="Lv Z."/>
        </authorList>
    </citation>
    <scope>NUCLEOTIDE SEQUENCE</scope>
    <source>
        <strain evidence="9">LV_2022a</strain>
    </source>
</reference>
<comment type="function">
    <text evidence="1">Alpha-L-fucosidase is responsible for hydrolyzing the alpha-1,6-linked fucose joined to the reducing-end N-acetylglucosamine of the carbohydrate moieties of glycoproteins.</text>
</comment>
<sequence length="527" mass="61927">MIKFIYFIQFITFYCIIQINVKFSLSSINRIDKYEPNWDSLDKRPLPAWYDEGKIGIFIHWGVFSVPSFRTEWFWWMWQGDTKALPEIPEYMRKYYEPDFAYADFAKQFRAEFFQPDKWADLFAKSGARYVVLTAKHHEGFCNWPSVNSWQWNSMNIGPRRDLVGELASAIRQNTKLKFGVYHSLFEWFNPLYIQDKANNFTTQKFVDEKTMPELYDLVLRYKPEVIWSDGDAGPDTYWKSTEFLAWLYNESPVKDTVVTNDRWGNGCPCKHGGYFSCDDHYRPGKLVKHKWENCMTLDCCSWGFRREISLDRVLTPEQLIYEVIETVTYGGNILINIGPTAWGTILPIYEERLLQLGKWLSINGEGIYGTRPWKIQKESNVDYVWYTYKTGNADDLEAFAKLSFLNFIRYLSYIKQNPVSIVYAHLTKWPKQQCNNVSLSRTTTFHSKEQLLINCKRELQLPSINGKPNFSEFTLLDGSLTGIRLSFQPMNQTTLTGVIINLPELIMNPDKQALQYAWTIRMTNVF</sequence>
<feature type="domain" description="Glycoside hydrolase family 29 N-terminal" evidence="8">
    <location>
        <begin position="29"/>
        <end position="366"/>
    </location>
</feature>
<dbReference type="FunFam" id="3.20.20.80:FF:000027">
    <property type="entry name" value="Alpha-L-fucosidase"/>
    <property type="match status" value="1"/>
</dbReference>
<keyword evidence="5" id="KW-0378">Hydrolase</keyword>
<evidence type="ECO:0000256" key="4">
    <source>
        <dbReference type="ARBA" id="ARBA00022729"/>
    </source>
</evidence>
<dbReference type="Gene3D" id="3.20.20.80">
    <property type="entry name" value="Glycosidases"/>
    <property type="match status" value="1"/>
</dbReference>
<dbReference type="GO" id="GO:0005764">
    <property type="term" value="C:lysosome"/>
    <property type="evidence" value="ECO:0007669"/>
    <property type="project" value="TreeGrafter"/>
</dbReference>
<dbReference type="AlphaFoldDB" id="A0AAE1ZKC8"/>
<evidence type="ECO:0000256" key="3">
    <source>
        <dbReference type="ARBA" id="ARBA00012662"/>
    </source>
</evidence>
<protein>
    <recommendedName>
        <fullName evidence="3">alpha-L-fucosidase</fullName>
        <ecNumber evidence="3">3.2.1.51</ecNumber>
    </recommendedName>
</protein>
<dbReference type="PRINTS" id="PR00741">
    <property type="entry name" value="GLHYDRLASE29"/>
</dbReference>
<dbReference type="PANTHER" id="PTHR10030">
    <property type="entry name" value="ALPHA-L-FUCOSIDASE"/>
    <property type="match status" value="1"/>
</dbReference>
<evidence type="ECO:0000259" key="8">
    <source>
        <dbReference type="Pfam" id="PF01120"/>
    </source>
</evidence>
<dbReference type="PROSITE" id="PS00385">
    <property type="entry name" value="ALPHA_L_FUCOSIDASE"/>
    <property type="match status" value="1"/>
</dbReference>
<evidence type="ECO:0000256" key="5">
    <source>
        <dbReference type="ARBA" id="ARBA00022801"/>
    </source>
</evidence>
<evidence type="ECO:0000256" key="2">
    <source>
        <dbReference type="ARBA" id="ARBA00007951"/>
    </source>
</evidence>
<dbReference type="Proteomes" id="UP001292079">
    <property type="component" value="Unassembled WGS sequence"/>
</dbReference>
<accession>A0AAE1ZKC8</accession>
<dbReference type="PANTHER" id="PTHR10030:SF37">
    <property type="entry name" value="ALPHA-L-FUCOSIDASE-RELATED"/>
    <property type="match status" value="1"/>
</dbReference>
<organism evidence="9 10">
    <name type="scientific">Schistosoma mekongi</name>
    <name type="common">Parasitic worm</name>
    <dbReference type="NCBI Taxonomy" id="38744"/>
    <lineage>
        <taxon>Eukaryota</taxon>
        <taxon>Metazoa</taxon>
        <taxon>Spiralia</taxon>
        <taxon>Lophotrochozoa</taxon>
        <taxon>Platyhelminthes</taxon>
        <taxon>Trematoda</taxon>
        <taxon>Digenea</taxon>
        <taxon>Strigeidida</taxon>
        <taxon>Schistosomatoidea</taxon>
        <taxon>Schistosomatidae</taxon>
        <taxon>Schistosoma</taxon>
    </lineage>
</organism>
<evidence type="ECO:0000256" key="1">
    <source>
        <dbReference type="ARBA" id="ARBA00004071"/>
    </source>
</evidence>
<dbReference type="SMART" id="SM00812">
    <property type="entry name" value="Alpha_L_fucos"/>
    <property type="match status" value="1"/>
</dbReference>
<dbReference type="GO" id="GO:0016139">
    <property type="term" value="P:glycoside catabolic process"/>
    <property type="evidence" value="ECO:0007669"/>
    <property type="project" value="TreeGrafter"/>
</dbReference>
<dbReference type="GO" id="GO:0004560">
    <property type="term" value="F:alpha-L-fucosidase activity"/>
    <property type="evidence" value="ECO:0007669"/>
    <property type="project" value="UniProtKB-EC"/>
</dbReference>
<dbReference type="InterPro" id="IPR017853">
    <property type="entry name" value="GH"/>
</dbReference>
<dbReference type="EMBL" id="JALJAT010000001">
    <property type="protein sequence ID" value="KAK4474974.1"/>
    <property type="molecule type" value="Genomic_DNA"/>
</dbReference>
<dbReference type="InterPro" id="IPR018526">
    <property type="entry name" value="Glyco_hydro_29_CS"/>
</dbReference>
<dbReference type="InterPro" id="IPR016286">
    <property type="entry name" value="FUC_metazoa-typ"/>
</dbReference>
<evidence type="ECO:0000256" key="6">
    <source>
        <dbReference type="ARBA" id="ARBA00023180"/>
    </source>
</evidence>
<keyword evidence="4" id="KW-0732">Signal</keyword>
<keyword evidence="10" id="KW-1185">Reference proteome</keyword>
<dbReference type="SUPFAM" id="SSF51445">
    <property type="entry name" value="(Trans)glycosidases"/>
    <property type="match status" value="1"/>
</dbReference>
<dbReference type="InterPro" id="IPR000933">
    <property type="entry name" value="Glyco_hydro_29"/>
</dbReference>
<dbReference type="GO" id="GO:0006004">
    <property type="term" value="P:fucose metabolic process"/>
    <property type="evidence" value="ECO:0007669"/>
    <property type="project" value="InterPro"/>
</dbReference>
<proteinExistence type="inferred from homology"/>